<gene>
    <name evidence="7" type="ORF">METZ01_LOCUS240408</name>
</gene>
<dbReference type="GO" id="GO:0006487">
    <property type="term" value="P:protein N-linked glycosylation"/>
    <property type="evidence" value="ECO:0007669"/>
    <property type="project" value="TreeGrafter"/>
</dbReference>
<feature type="non-terminal residue" evidence="7">
    <location>
        <position position="263"/>
    </location>
</feature>
<organism evidence="7">
    <name type="scientific">marine metagenome</name>
    <dbReference type="NCBI Taxonomy" id="408172"/>
    <lineage>
        <taxon>unclassified sequences</taxon>
        <taxon>metagenomes</taxon>
        <taxon>ecological metagenomes</taxon>
    </lineage>
</organism>
<comment type="catalytic activity">
    <reaction evidence="1">
        <text>D-fructose 6-phosphate + L-glutamine = D-glucosamine 6-phosphate + L-glutamate</text>
        <dbReference type="Rhea" id="RHEA:13237"/>
        <dbReference type="ChEBI" id="CHEBI:29985"/>
        <dbReference type="ChEBI" id="CHEBI:58359"/>
        <dbReference type="ChEBI" id="CHEBI:58725"/>
        <dbReference type="ChEBI" id="CHEBI:61527"/>
        <dbReference type="EC" id="2.6.1.16"/>
    </reaction>
</comment>
<dbReference type="PROSITE" id="PS51278">
    <property type="entry name" value="GATASE_TYPE_2"/>
    <property type="match status" value="1"/>
</dbReference>
<dbReference type="AlphaFoldDB" id="A0A382HJL9"/>
<evidence type="ECO:0000256" key="1">
    <source>
        <dbReference type="ARBA" id="ARBA00001031"/>
    </source>
</evidence>
<dbReference type="InterPro" id="IPR017932">
    <property type="entry name" value="GATase_2_dom"/>
</dbReference>
<dbReference type="EMBL" id="UINC01061703">
    <property type="protein sequence ID" value="SVB87554.1"/>
    <property type="molecule type" value="Genomic_DNA"/>
</dbReference>
<dbReference type="Gene3D" id="3.60.20.10">
    <property type="entry name" value="Glutamine Phosphoribosylpyrophosphate, subunit 1, domain 1"/>
    <property type="match status" value="1"/>
</dbReference>
<evidence type="ECO:0000259" key="6">
    <source>
        <dbReference type="PROSITE" id="PS51278"/>
    </source>
</evidence>
<dbReference type="GO" id="GO:0006047">
    <property type="term" value="P:UDP-N-acetylglucosamine metabolic process"/>
    <property type="evidence" value="ECO:0007669"/>
    <property type="project" value="TreeGrafter"/>
</dbReference>
<dbReference type="InterPro" id="IPR029055">
    <property type="entry name" value="Ntn_hydrolases_N"/>
</dbReference>
<dbReference type="GO" id="GO:0004360">
    <property type="term" value="F:glutamine-fructose-6-phosphate transaminase (isomerizing) activity"/>
    <property type="evidence" value="ECO:0007669"/>
    <property type="project" value="UniProtKB-EC"/>
</dbReference>
<reference evidence="7" key="1">
    <citation type="submission" date="2018-05" db="EMBL/GenBank/DDBJ databases">
        <authorList>
            <person name="Lanie J.A."/>
            <person name="Ng W.-L."/>
            <person name="Kazmierczak K.M."/>
            <person name="Andrzejewski T.M."/>
            <person name="Davidsen T.M."/>
            <person name="Wayne K.J."/>
            <person name="Tettelin H."/>
            <person name="Glass J.I."/>
            <person name="Rusch D."/>
            <person name="Podicherti R."/>
            <person name="Tsui H.-C.T."/>
            <person name="Winkler M.E."/>
        </authorList>
    </citation>
    <scope>NUCLEOTIDE SEQUENCE</scope>
</reference>
<evidence type="ECO:0000313" key="7">
    <source>
        <dbReference type="EMBL" id="SVB87554.1"/>
    </source>
</evidence>
<sequence length="263" mass="29206">MCGIAGIMYRGGGQSFDTGEALIQMLDGCQHRGPDSTGFALYGAAQPGKLKLRFFLDNEQDSEEIVQMIRGRLSELGAVIKEEAQVADNYRVTVAYRDDVQKLAYEMEHTAKVVSIGSSLEIVKDVGSAHEVDDRYDVHNFRGTHGLGHVRLATESDVKPEAAHPFWATGFADVAIVHNGQITNYWKMRRRLEQRGFEFTTDNDSELIAVYLADKMAQGIVLKEALATSIDDLDGTFSFLVSTENEIGYAKDRLAAKPMIMYQ</sequence>
<evidence type="ECO:0000256" key="3">
    <source>
        <dbReference type="ARBA" id="ARBA00022576"/>
    </source>
</evidence>
<accession>A0A382HJL9</accession>
<dbReference type="GO" id="GO:0006002">
    <property type="term" value="P:fructose 6-phosphate metabolic process"/>
    <property type="evidence" value="ECO:0007669"/>
    <property type="project" value="TreeGrafter"/>
</dbReference>
<protein>
    <recommendedName>
        <fullName evidence="2">glutamine--fructose-6-phosphate transaminase (isomerizing)</fullName>
        <ecNumber evidence="2">2.6.1.16</ecNumber>
    </recommendedName>
</protein>
<proteinExistence type="predicted"/>
<evidence type="ECO:0000256" key="2">
    <source>
        <dbReference type="ARBA" id="ARBA00012916"/>
    </source>
</evidence>
<dbReference type="PANTHER" id="PTHR10937">
    <property type="entry name" value="GLUCOSAMINE--FRUCTOSE-6-PHOSPHATE AMINOTRANSFERASE, ISOMERIZING"/>
    <property type="match status" value="1"/>
</dbReference>
<name>A0A382HJL9_9ZZZZ</name>
<keyword evidence="3" id="KW-0032">Aminotransferase</keyword>
<dbReference type="SUPFAM" id="SSF56235">
    <property type="entry name" value="N-terminal nucleophile aminohydrolases (Ntn hydrolases)"/>
    <property type="match status" value="1"/>
</dbReference>
<feature type="domain" description="Glutamine amidotransferase type-2" evidence="6">
    <location>
        <begin position="2"/>
        <end position="263"/>
    </location>
</feature>
<keyword evidence="4" id="KW-0808">Transferase</keyword>
<keyword evidence="5" id="KW-0315">Glutamine amidotransferase</keyword>
<dbReference type="EC" id="2.6.1.16" evidence="2"/>
<dbReference type="PANTHER" id="PTHR10937:SF0">
    <property type="entry name" value="GLUTAMINE--FRUCTOSE-6-PHOSPHATE TRANSAMINASE (ISOMERIZING)"/>
    <property type="match status" value="1"/>
</dbReference>
<evidence type="ECO:0000256" key="5">
    <source>
        <dbReference type="ARBA" id="ARBA00022962"/>
    </source>
</evidence>
<evidence type="ECO:0000256" key="4">
    <source>
        <dbReference type="ARBA" id="ARBA00022679"/>
    </source>
</evidence>
<dbReference type="Pfam" id="PF13522">
    <property type="entry name" value="GATase_6"/>
    <property type="match status" value="1"/>
</dbReference>